<comment type="similarity">
    <text evidence="2">Belongs to the complex I NDUFB4 subunit family.</text>
</comment>
<feature type="transmembrane region" description="Helical" evidence="14">
    <location>
        <begin position="72"/>
        <end position="90"/>
    </location>
</feature>
<dbReference type="InterPro" id="IPR009866">
    <property type="entry name" value="NADH_UbQ_OxRdtase_NDUFB4_su"/>
</dbReference>
<evidence type="ECO:0000256" key="4">
    <source>
        <dbReference type="ARBA" id="ARBA00022448"/>
    </source>
</evidence>
<evidence type="ECO:0000256" key="8">
    <source>
        <dbReference type="ARBA" id="ARBA00022982"/>
    </source>
</evidence>
<evidence type="ECO:0000256" key="6">
    <source>
        <dbReference type="ARBA" id="ARBA00022692"/>
    </source>
</evidence>
<keyword evidence="5" id="KW-0679">Respiratory chain</keyword>
<organism evidence="15 16">
    <name type="scientific">Pieris macdunnoughi</name>
    <dbReference type="NCBI Taxonomy" id="345717"/>
    <lineage>
        <taxon>Eukaryota</taxon>
        <taxon>Metazoa</taxon>
        <taxon>Ecdysozoa</taxon>
        <taxon>Arthropoda</taxon>
        <taxon>Hexapoda</taxon>
        <taxon>Insecta</taxon>
        <taxon>Pterygota</taxon>
        <taxon>Neoptera</taxon>
        <taxon>Endopterygota</taxon>
        <taxon>Lepidoptera</taxon>
        <taxon>Glossata</taxon>
        <taxon>Ditrysia</taxon>
        <taxon>Papilionoidea</taxon>
        <taxon>Pieridae</taxon>
        <taxon>Pierinae</taxon>
        <taxon>Pieris</taxon>
    </lineage>
</organism>
<evidence type="ECO:0000256" key="12">
    <source>
        <dbReference type="ARBA" id="ARBA00030212"/>
    </source>
</evidence>
<comment type="subcellular location">
    <subcellularLocation>
        <location evidence="1">Mitochondrion inner membrane</location>
        <topology evidence="1">Single-pass membrane protein</topology>
    </subcellularLocation>
</comment>
<gene>
    <name evidence="15" type="ORF">PMACD_LOCUS6939</name>
</gene>
<dbReference type="GO" id="GO:0005743">
    <property type="term" value="C:mitochondrial inner membrane"/>
    <property type="evidence" value="ECO:0007669"/>
    <property type="project" value="UniProtKB-SubCell"/>
</dbReference>
<keyword evidence="6 14" id="KW-0812">Transmembrane</keyword>
<evidence type="ECO:0000256" key="7">
    <source>
        <dbReference type="ARBA" id="ARBA00022792"/>
    </source>
</evidence>
<evidence type="ECO:0000256" key="9">
    <source>
        <dbReference type="ARBA" id="ARBA00022989"/>
    </source>
</evidence>
<evidence type="ECO:0000256" key="11">
    <source>
        <dbReference type="ARBA" id="ARBA00023136"/>
    </source>
</evidence>
<comment type="caution">
    <text evidence="15">The sequence shown here is derived from an EMBL/GenBank/DDBJ whole genome shotgun (WGS) entry which is preliminary data.</text>
</comment>
<evidence type="ECO:0000256" key="3">
    <source>
        <dbReference type="ARBA" id="ARBA00018681"/>
    </source>
</evidence>
<dbReference type="OrthoDB" id="5818798at2759"/>
<evidence type="ECO:0000256" key="1">
    <source>
        <dbReference type="ARBA" id="ARBA00004434"/>
    </source>
</evidence>
<evidence type="ECO:0000313" key="16">
    <source>
        <dbReference type="Proteomes" id="UP000663880"/>
    </source>
</evidence>
<dbReference type="EMBL" id="CAJOBZ010000015">
    <property type="protein sequence ID" value="CAF4849600.1"/>
    <property type="molecule type" value="Genomic_DNA"/>
</dbReference>
<evidence type="ECO:0000256" key="5">
    <source>
        <dbReference type="ARBA" id="ARBA00022660"/>
    </source>
</evidence>
<keyword evidence="9 14" id="KW-1133">Transmembrane helix</keyword>
<keyword evidence="4" id="KW-0813">Transport</keyword>
<keyword evidence="11 14" id="KW-0472">Membrane</keyword>
<dbReference type="PANTHER" id="PTHR15469:SF0">
    <property type="entry name" value="NADH DEHYDROGENASE [UBIQUINONE] 1 BETA SUBCOMPLEX SUBUNIT 4"/>
    <property type="match status" value="1"/>
</dbReference>
<reference evidence="15" key="1">
    <citation type="submission" date="2021-02" db="EMBL/GenBank/DDBJ databases">
        <authorList>
            <person name="Steward A R."/>
        </authorList>
    </citation>
    <scope>NUCLEOTIDE SEQUENCE</scope>
</reference>
<keyword evidence="16" id="KW-1185">Reference proteome</keyword>
<dbReference type="Proteomes" id="UP000663880">
    <property type="component" value="Unassembled WGS sequence"/>
</dbReference>
<keyword evidence="10" id="KW-0496">Mitochondrion</keyword>
<sequence>MAEQYGISQTEYELIKKQAARRAEMRREFLKQRTNPFKHAAEAGFVFDDAHQRFISMKVTQFEYFKPNRRTAIFGIGAVVIPMFLYGFLIHKERSIREAKCRSGELRYRDRLFKLS</sequence>
<keyword evidence="7" id="KW-0999">Mitochondrion inner membrane</keyword>
<dbReference type="Pfam" id="PF07225">
    <property type="entry name" value="NDUF_B4"/>
    <property type="match status" value="1"/>
</dbReference>
<evidence type="ECO:0000256" key="13">
    <source>
        <dbReference type="ARBA" id="ARBA00030987"/>
    </source>
</evidence>
<name>A0A821S2Y6_9NEOP</name>
<evidence type="ECO:0000256" key="10">
    <source>
        <dbReference type="ARBA" id="ARBA00023128"/>
    </source>
</evidence>
<evidence type="ECO:0000256" key="14">
    <source>
        <dbReference type="SAM" id="Phobius"/>
    </source>
</evidence>
<evidence type="ECO:0000313" key="15">
    <source>
        <dbReference type="EMBL" id="CAF4849600.1"/>
    </source>
</evidence>
<accession>A0A821S2Y6</accession>
<dbReference type="PANTHER" id="PTHR15469">
    <property type="entry name" value="NADH-UBIQUINONE OXIDOREDUCTASE B15 SUBUNIT"/>
    <property type="match status" value="1"/>
</dbReference>
<proteinExistence type="inferred from homology"/>
<dbReference type="AlphaFoldDB" id="A0A821S2Y6"/>
<evidence type="ECO:0000256" key="2">
    <source>
        <dbReference type="ARBA" id="ARBA00007260"/>
    </source>
</evidence>
<keyword evidence="8" id="KW-0249">Electron transport</keyword>
<protein>
    <recommendedName>
        <fullName evidence="3">NADH dehydrogenase [ubiquinone] 1 beta subcomplex subunit 4</fullName>
    </recommendedName>
    <alternativeName>
        <fullName evidence="12">Complex I-B15</fullName>
    </alternativeName>
    <alternativeName>
        <fullName evidence="13">NADH-ubiquinone oxidoreductase B15 subunit</fullName>
    </alternativeName>
</protein>